<sequence length="196" mass="22725">MEKNIEKEQPLVGEHSRLHKKIQGWSQRLAHYFYVFLGAILFPIYTLYFVFESRLSFTTLSNLELIFLVVSLILTIQIFLRTRKAGKKWHSALALVLRSYGIGLFAFLSLVGVTFFVLGFWWEMNYGSARSVPAEDIDLAFGVSFLVFFYISHFFVLLQLYLHRPPKLLALKTEKPVEKEPVQVLSEGKELSDDPR</sequence>
<dbReference type="Proteomes" id="UP000199058">
    <property type="component" value="Unassembled WGS sequence"/>
</dbReference>
<keyword evidence="3" id="KW-1185">Reference proteome</keyword>
<dbReference type="SUPFAM" id="SSF103473">
    <property type="entry name" value="MFS general substrate transporter"/>
    <property type="match status" value="1"/>
</dbReference>
<feature type="transmembrane region" description="Helical" evidence="1">
    <location>
        <begin position="63"/>
        <end position="80"/>
    </location>
</feature>
<evidence type="ECO:0000256" key="1">
    <source>
        <dbReference type="SAM" id="Phobius"/>
    </source>
</evidence>
<keyword evidence="1" id="KW-1133">Transmembrane helix</keyword>
<evidence type="ECO:0000313" key="3">
    <source>
        <dbReference type="Proteomes" id="UP000199058"/>
    </source>
</evidence>
<dbReference type="AlphaFoldDB" id="A0A1I1HX00"/>
<dbReference type="EMBL" id="FOLH01000004">
    <property type="protein sequence ID" value="SFC28305.1"/>
    <property type="molecule type" value="Genomic_DNA"/>
</dbReference>
<dbReference type="STRING" id="1122252.SAMN05660443_2063"/>
<reference evidence="2 3" key="1">
    <citation type="submission" date="2016-10" db="EMBL/GenBank/DDBJ databases">
        <authorList>
            <person name="de Groot N.N."/>
        </authorList>
    </citation>
    <scope>NUCLEOTIDE SEQUENCE [LARGE SCALE GENOMIC DNA]</scope>
    <source>
        <strain evidence="2 3">DSM 18438</strain>
    </source>
</reference>
<dbReference type="InterPro" id="IPR036259">
    <property type="entry name" value="MFS_trans_sf"/>
</dbReference>
<protein>
    <submittedName>
        <fullName evidence="2">Uncharacterized protein</fullName>
    </submittedName>
</protein>
<evidence type="ECO:0000313" key="2">
    <source>
        <dbReference type="EMBL" id="SFC28305.1"/>
    </source>
</evidence>
<proteinExistence type="predicted"/>
<feature type="transmembrane region" description="Helical" evidence="1">
    <location>
        <begin position="142"/>
        <end position="162"/>
    </location>
</feature>
<accession>A0A1I1HX00</accession>
<organism evidence="2 3">
    <name type="scientific">Marinospirillum celere</name>
    <dbReference type="NCBI Taxonomy" id="1122252"/>
    <lineage>
        <taxon>Bacteria</taxon>
        <taxon>Pseudomonadati</taxon>
        <taxon>Pseudomonadota</taxon>
        <taxon>Gammaproteobacteria</taxon>
        <taxon>Oceanospirillales</taxon>
        <taxon>Oceanospirillaceae</taxon>
        <taxon>Marinospirillum</taxon>
    </lineage>
</organism>
<keyword evidence="1" id="KW-0472">Membrane</keyword>
<name>A0A1I1HX00_9GAMM</name>
<gene>
    <name evidence="2" type="ORF">SAMN05660443_2063</name>
</gene>
<dbReference type="RefSeq" id="WP_091963011.1">
    <property type="nucleotide sequence ID" value="NZ_FOLH01000004.1"/>
</dbReference>
<keyword evidence="1" id="KW-0812">Transmembrane</keyword>
<feature type="transmembrane region" description="Helical" evidence="1">
    <location>
        <begin position="29"/>
        <end position="51"/>
    </location>
</feature>
<feature type="transmembrane region" description="Helical" evidence="1">
    <location>
        <begin position="100"/>
        <end position="122"/>
    </location>
</feature>